<dbReference type="EMBL" id="VMRY01000010">
    <property type="protein sequence ID" value="TVT58067.1"/>
    <property type="molecule type" value="Genomic_DNA"/>
</dbReference>
<protein>
    <submittedName>
        <fullName evidence="1">Uncharacterized protein</fullName>
    </submittedName>
</protein>
<name>A0A558DAL4_9GAMM</name>
<dbReference type="Proteomes" id="UP000317355">
    <property type="component" value="Unassembled WGS sequence"/>
</dbReference>
<comment type="caution">
    <text evidence="1">The sequence shown here is derived from an EMBL/GenBank/DDBJ whole genome shotgun (WGS) entry which is preliminary data.</text>
</comment>
<gene>
    <name evidence="1" type="ORF">FHK82_04965</name>
</gene>
<accession>A0A558DAL4</accession>
<reference evidence="1 2" key="1">
    <citation type="submission" date="2019-07" db="EMBL/GenBank/DDBJ databases">
        <title>The pathways for chlorine oxyanion respiration interact through the shared metabolite chlorate.</title>
        <authorList>
            <person name="Barnum T.P."/>
            <person name="Cheng Y."/>
            <person name="Hill K.A."/>
            <person name="Lucas L.N."/>
            <person name="Carlson H.K."/>
            <person name="Coates J.D."/>
        </authorList>
    </citation>
    <scope>NUCLEOTIDE SEQUENCE [LARGE SCALE GENOMIC DNA]</scope>
    <source>
        <strain evidence="1">BK-3</strain>
    </source>
</reference>
<evidence type="ECO:0000313" key="2">
    <source>
        <dbReference type="Proteomes" id="UP000317355"/>
    </source>
</evidence>
<evidence type="ECO:0000313" key="1">
    <source>
        <dbReference type="EMBL" id="TVT58067.1"/>
    </source>
</evidence>
<organism evidence="1 2">
    <name type="scientific">Sedimenticola thiotaurini</name>
    <dbReference type="NCBI Taxonomy" id="1543721"/>
    <lineage>
        <taxon>Bacteria</taxon>
        <taxon>Pseudomonadati</taxon>
        <taxon>Pseudomonadota</taxon>
        <taxon>Gammaproteobacteria</taxon>
        <taxon>Chromatiales</taxon>
        <taxon>Sedimenticolaceae</taxon>
        <taxon>Sedimenticola</taxon>
    </lineage>
</organism>
<proteinExistence type="predicted"/>
<dbReference type="AlphaFoldDB" id="A0A558DAL4"/>
<sequence>MRDFLLRTIAEETSLVMGGLKENCVLDAVLVVPNRHKIVRRIIPVVNNYQSGSASMRVVRVVFSSRIISIVPSGRMTEFSRGI</sequence>